<dbReference type="Gene3D" id="3.40.50.1970">
    <property type="match status" value="1"/>
</dbReference>
<feature type="binding site" evidence="3 5">
    <location>
        <position position="42"/>
    </location>
    <ligand>
        <name>substrate</name>
    </ligand>
</feature>
<proteinExistence type="inferred from homology"/>
<evidence type="ECO:0000256" key="4">
    <source>
        <dbReference type="PIRNR" id="PIRNR001338"/>
    </source>
</evidence>
<dbReference type="PIRSF" id="PIRSF001338">
    <property type="entry name" value="AIR_carboxylase"/>
    <property type="match status" value="1"/>
</dbReference>
<comment type="pathway">
    <text evidence="3 4">Purine metabolism; IMP biosynthesis via de novo pathway; 5-amino-1-(5-phospho-D-ribosyl)imidazole-4-carboxylate from 5-amino-1-(5-phospho-D-ribosyl)imidazole (N5-CAIR route): step 2/2.</text>
</comment>
<reference evidence="9" key="1">
    <citation type="submission" date="2016-11" db="EMBL/GenBank/DDBJ databases">
        <authorList>
            <person name="Varghese N."/>
            <person name="Submissions S."/>
        </authorList>
    </citation>
    <scope>NUCLEOTIDE SEQUENCE [LARGE SCALE GENOMIC DNA]</scope>
    <source>
        <strain evidence="9">DSM 11792</strain>
    </source>
</reference>
<dbReference type="InterPro" id="IPR033747">
    <property type="entry name" value="PurE_ClassI"/>
</dbReference>
<dbReference type="PANTHER" id="PTHR23046:SF2">
    <property type="entry name" value="PHOSPHORIBOSYLAMINOIMIDAZOLE CARBOXYLASE"/>
    <property type="match status" value="1"/>
</dbReference>
<keyword evidence="9" id="KW-1185">Reference proteome</keyword>
<dbReference type="Proteomes" id="UP000184196">
    <property type="component" value="Unassembled WGS sequence"/>
</dbReference>
<dbReference type="InterPro" id="IPR024694">
    <property type="entry name" value="PurE_prokaryotes"/>
</dbReference>
<sequence>MTRPLVGIVVGSDSDLPVMKEAVDMLEKFGLPCEVKISSAHRAPELTAEYARSAVKRGLAVIIAAAGVAAHLPGVIAAHTPLPVIGVPIKSGPLNGVDALYSIVQMPPGIPVATVAINGARNAAILAAQIIGASNPEVREKVQRYKEELARAVEEKARRLEELGVAGYLEQMGGAKG</sequence>
<comment type="similarity">
    <text evidence="3">Belongs to the AIR carboxylase family. Class I subfamily.</text>
</comment>
<feature type="domain" description="PurE" evidence="7">
    <location>
        <begin position="4"/>
        <end position="153"/>
    </location>
</feature>
<dbReference type="GO" id="GO:0006189">
    <property type="term" value="P:'de novo' IMP biosynthetic process"/>
    <property type="evidence" value="ECO:0007669"/>
    <property type="project" value="UniProtKB-UniRule"/>
</dbReference>
<comment type="function">
    <text evidence="3 4">Catalyzes the conversion of N5-carboxyaminoimidazole ribonucleotide (N5-CAIR) to 4-carboxy-5-aminoimidazole ribonucleotide (CAIR).</text>
</comment>
<keyword evidence="2 3" id="KW-0413">Isomerase</keyword>
<dbReference type="HAMAP" id="MF_01929">
    <property type="entry name" value="PurE_classI"/>
    <property type="match status" value="1"/>
</dbReference>
<feature type="coiled-coil region" evidence="6">
    <location>
        <begin position="135"/>
        <end position="166"/>
    </location>
</feature>
<organism evidence="8 9">
    <name type="scientific">Desulfofundulus australicus DSM 11792</name>
    <dbReference type="NCBI Taxonomy" id="1121425"/>
    <lineage>
        <taxon>Bacteria</taxon>
        <taxon>Bacillati</taxon>
        <taxon>Bacillota</taxon>
        <taxon>Clostridia</taxon>
        <taxon>Eubacteriales</taxon>
        <taxon>Peptococcaceae</taxon>
        <taxon>Desulfofundulus</taxon>
    </lineage>
</organism>
<dbReference type="EMBL" id="FQUW01000023">
    <property type="protein sequence ID" value="SHF33111.1"/>
    <property type="molecule type" value="Genomic_DNA"/>
</dbReference>
<dbReference type="UniPathway" id="UPA00074">
    <property type="reaction ID" value="UER00943"/>
</dbReference>
<evidence type="ECO:0000256" key="3">
    <source>
        <dbReference type="HAMAP-Rule" id="MF_01929"/>
    </source>
</evidence>
<feature type="binding site" evidence="3 5">
    <location>
        <position position="15"/>
    </location>
    <ligand>
        <name>substrate</name>
    </ligand>
</feature>
<evidence type="ECO:0000256" key="2">
    <source>
        <dbReference type="ARBA" id="ARBA00023235"/>
    </source>
</evidence>
<keyword evidence="6" id="KW-0175">Coiled coil</keyword>
<dbReference type="SMART" id="SM01001">
    <property type="entry name" value="AIRC"/>
    <property type="match status" value="1"/>
</dbReference>
<gene>
    <name evidence="3" type="primary">purE</name>
    <name evidence="8" type="ORF">SAMN02745218_01989</name>
</gene>
<evidence type="ECO:0000256" key="5">
    <source>
        <dbReference type="PIRSR" id="PIRSR001338-1"/>
    </source>
</evidence>
<dbReference type="NCBIfam" id="TIGR01162">
    <property type="entry name" value="purE"/>
    <property type="match status" value="1"/>
</dbReference>
<dbReference type="PANTHER" id="PTHR23046">
    <property type="entry name" value="PHOSPHORIBOSYLAMINOIMIDAZOLE CARBOXYLASE CATALYTIC SUBUNIT"/>
    <property type="match status" value="1"/>
</dbReference>
<evidence type="ECO:0000259" key="7">
    <source>
        <dbReference type="SMART" id="SM01001"/>
    </source>
</evidence>
<protein>
    <recommendedName>
        <fullName evidence="3 4">N5-carboxyaminoimidazole ribonucleotide mutase</fullName>
        <shortName evidence="3 4">N5-CAIR mutase</shortName>
        <ecNumber evidence="3 4">5.4.99.18</ecNumber>
    </recommendedName>
    <alternativeName>
        <fullName evidence="3">5-(carboxyamino)imidazole ribonucleotide mutase</fullName>
    </alternativeName>
</protein>
<evidence type="ECO:0000313" key="8">
    <source>
        <dbReference type="EMBL" id="SHF33111.1"/>
    </source>
</evidence>
<dbReference type="GO" id="GO:0034023">
    <property type="term" value="F:5-(carboxyamino)imidazole ribonucleotide mutase activity"/>
    <property type="evidence" value="ECO:0007669"/>
    <property type="project" value="UniProtKB-UniRule"/>
</dbReference>
<accession>A0A1M5ASA0</accession>
<keyword evidence="1 3" id="KW-0658">Purine biosynthesis</keyword>
<dbReference type="InterPro" id="IPR000031">
    <property type="entry name" value="PurE_dom"/>
</dbReference>
<comment type="catalytic activity">
    <reaction evidence="3 4">
        <text>5-carboxyamino-1-(5-phospho-D-ribosyl)imidazole + H(+) = 5-amino-1-(5-phospho-D-ribosyl)imidazole-4-carboxylate</text>
        <dbReference type="Rhea" id="RHEA:13193"/>
        <dbReference type="ChEBI" id="CHEBI:15378"/>
        <dbReference type="ChEBI" id="CHEBI:58730"/>
        <dbReference type="ChEBI" id="CHEBI:77657"/>
        <dbReference type="EC" id="5.4.99.18"/>
    </reaction>
</comment>
<name>A0A1M5ASA0_9FIRM</name>
<dbReference type="RefSeq" id="WP_073165746.1">
    <property type="nucleotide sequence ID" value="NZ_FQUW01000023.1"/>
</dbReference>
<dbReference type="Pfam" id="PF00731">
    <property type="entry name" value="AIRC"/>
    <property type="match status" value="1"/>
</dbReference>
<evidence type="ECO:0000313" key="9">
    <source>
        <dbReference type="Proteomes" id="UP000184196"/>
    </source>
</evidence>
<dbReference type="EC" id="5.4.99.18" evidence="3 4"/>
<feature type="binding site" evidence="3 5">
    <location>
        <position position="12"/>
    </location>
    <ligand>
        <name>substrate</name>
    </ligand>
</feature>
<dbReference type="OrthoDB" id="9791908at2"/>
<dbReference type="SUPFAM" id="SSF52255">
    <property type="entry name" value="N5-CAIR mutase (phosphoribosylaminoimidazole carboxylase, PurE)"/>
    <property type="match status" value="1"/>
</dbReference>
<evidence type="ECO:0000256" key="1">
    <source>
        <dbReference type="ARBA" id="ARBA00022755"/>
    </source>
</evidence>
<evidence type="ECO:0000256" key="6">
    <source>
        <dbReference type="SAM" id="Coils"/>
    </source>
</evidence>
<dbReference type="AlphaFoldDB" id="A0A1M5ASA0"/>